<evidence type="ECO:0000256" key="1">
    <source>
        <dbReference type="SAM" id="MobiDB-lite"/>
    </source>
</evidence>
<sequence length="137" mass="15147">MRIDKPAYAVHPRSASRLSPTSSIPDLSAVASPPKVEALIRKSFQTPAGKMSARELNKNLSPKSQEKAKQLLLEYAGSERGQGDTDLESNFSQPSSPGSEDFDNASIDSSHLERQNRKWMKSRISQALEQVLLLMIH</sequence>
<feature type="region of interest" description="Disordered" evidence="1">
    <location>
        <begin position="1"/>
        <end position="30"/>
    </location>
</feature>
<protein>
    <submittedName>
        <fullName evidence="2">Uncharacterized protein</fullName>
    </submittedName>
</protein>
<evidence type="ECO:0000313" key="2">
    <source>
        <dbReference type="EMBL" id="MBA4672569.1"/>
    </source>
</evidence>
<feature type="compositionally biased region" description="Polar residues" evidence="1">
    <location>
        <begin position="88"/>
        <end position="98"/>
    </location>
</feature>
<feature type="region of interest" description="Disordered" evidence="1">
    <location>
        <begin position="47"/>
        <end position="118"/>
    </location>
</feature>
<feature type="compositionally biased region" description="Polar residues" evidence="1">
    <location>
        <begin position="16"/>
        <end position="25"/>
    </location>
</feature>
<proteinExistence type="predicted"/>
<dbReference type="EMBL" id="GISG01255618">
    <property type="protein sequence ID" value="MBA4672569.1"/>
    <property type="molecule type" value="Transcribed_RNA"/>
</dbReference>
<reference evidence="2" key="2">
    <citation type="submission" date="2020-07" db="EMBL/GenBank/DDBJ databases">
        <authorList>
            <person name="Vera ALvarez R."/>
            <person name="Arias-Moreno D.M."/>
            <person name="Jimenez-Jacinto V."/>
            <person name="Jimenez-Bremont J.F."/>
            <person name="Swaminathan K."/>
            <person name="Moose S.P."/>
            <person name="Guerrero-Gonzalez M.L."/>
            <person name="Marino-Ramirez L."/>
            <person name="Landsman D."/>
            <person name="Rodriguez-Kessler M."/>
            <person name="Delgado-Sanchez P."/>
        </authorList>
    </citation>
    <scope>NUCLEOTIDE SEQUENCE</scope>
    <source>
        <tissue evidence="2">Cladode</tissue>
    </source>
</reference>
<dbReference type="AlphaFoldDB" id="A0A7C9F4A9"/>
<organism evidence="2">
    <name type="scientific">Opuntia streptacantha</name>
    <name type="common">Prickly pear cactus</name>
    <name type="synonym">Opuntia cardona</name>
    <dbReference type="NCBI Taxonomy" id="393608"/>
    <lineage>
        <taxon>Eukaryota</taxon>
        <taxon>Viridiplantae</taxon>
        <taxon>Streptophyta</taxon>
        <taxon>Embryophyta</taxon>
        <taxon>Tracheophyta</taxon>
        <taxon>Spermatophyta</taxon>
        <taxon>Magnoliopsida</taxon>
        <taxon>eudicotyledons</taxon>
        <taxon>Gunneridae</taxon>
        <taxon>Pentapetalae</taxon>
        <taxon>Caryophyllales</taxon>
        <taxon>Cactineae</taxon>
        <taxon>Cactaceae</taxon>
        <taxon>Opuntioideae</taxon>
        <taxon>Opuntia</taxon>
    </lineage>
</organism>
<accession>A0A7C9F4A9</accession>
<reference evidence="2" key="1">
    <citation type="journal article" date="2013" name="J. Plant Res.">
        <title>Effect of fungi and light on seed germination of three Opuntia species from semiarid lands of central Mexico.</title>
        <authorList>
            <person name="Delgado-Sanchez P."/>
            <person name="Jimenez-Bremont J.F."/>
            <person name="Guerrero-Gonzalez Mde L."/>
            <person name="Flores J."/>
        </authorList>
    </citation>
    <scope>NUCLEOTIDE SEQUENCE</scope>
    <source>
        <tissue evidence="2">Cladode</tissue>
    </source>
</reference>
<name>A0A7C9F4A9_OPUST</name>